<protein>
    <submittedName>
        <fullName evidence="2">Molecular chaperone</fullName>
    </submittedName>
</protein>
<evidence type="ECO:0000259" key="1">
    <source>
        <dbReference type="Pfam" id="PF00345"/>
    </source>
</evidence>
<dbReference type="GO" id="GO:0030288">
    <property type="term" value="C:outer membrane-bounded periplasmic space"/>
    <property type="evidence" value="ECO:0007669"/>
    <property type="project" value="InterPro"/>
</dbReference>
<dbReference type="InterPro" id="IPR008962">
    <property type="entry name" value="PapD-like_sf"/>
</dbReference>
<gene>
    <name evidence="2" type="ORF">SG34_028675</name>
</gene>
<reference evidence="2 3" key="2">
    <citation type="journal article" date="2022" name="Mar. Drugs">
        <title>Bioassay-Guided Fractionation Leads to the Detection of Cholic Acid Generated by the Rare Thalassomonas sp.</title>
        <authorList>
            <person name="Pheiffer F."/>
            <person name="Schneider Y.K."/>
            <person name="Hansen E.H."/>
            <person name="Andersen J.H."/>
            <person name="Isaksson J."/>
            <person name="Busche T."/>
            <person name="R C."/>
            <person name="Kalinowski J."/>
            <person name="Zyl L.V."/>
            <person name="Trindade M."/>
        </authorList>
    </citation>
    <scope>NUCLEOTIDE SEQUENCE [LARGE SCALE GENOMIC DNA]</scope>
    <source>
        <strain evidence="2 3">XOM25</strain>
    </source>
</reference>
<evidence type="ECO:0000313" key="3">
    <source>
        <dbReference type="Proteomes" id="UP000032352"/>
    </source>
</evidence>
<reference evidence="2 3" key="1">
    <citation type="journal article" date="2015" name="Genome Announc.">
        <title>Draft Genome Sequences of Marine Isolates of Thalassomonas viridans and Thalassomonas actiniarum.</title>
        <authorList>
            <person name="Olonade I."/>
            <person name="van Zyl L.J."/>
            <person name="Trindade M."/>
        </authorList>
    </citation>
    <scope>NUCLEOTIDE SEQUENCE [LARGE SCALE GENOMIC DNA]</scope>
    <source>
        <strain evidence="2 3">XOM25</strain>
    </source>
</reference>
<proteinExistence type="predicted"/>
<dbReference type="Gene3D" id="2.60.40.10">
    <property type="entry name" value="Immunoglobulins"/>
    <property type="match status" value="1"/>
</dbReference>
<dbReference type="InterPro" id="IPR016147">
    <property type="entry name" value="Pili_assmbl_chaperone_N"/>
</dbReference>
<dbReference type="Proteomes" id="UP000032352">
    <property type="component" value="Chromosome"/>
</dbReference>
<organism evidence="2 3">
    <name type="scientific">Thalassomonas viridans</name>
    <dbReference type="NCBI Taxonomy" id="137584"/>
    <lineage>
        <taxon>Bacteria</taxon>
        <taxon>Pseudomonadati</taxon>
        <taxon>Pseudomonadota</taxon>
        <taxon>Gammaproteobacteria</taxon>
        <taxon>Alteromonadales</taxon>
        <taxon>Colwelliaceae</taxon>
        <taxon>Thalassomonas</taxon>
    </lineage>
</organism>
<accession>A0AAF0C990</accession>
<dbReference type="SUPFAM" id="SSF49354">
    <property type="entry name" value="PapD-like"/>
    <property type="match status" value="1"/>
</dbReference>
<name>A0AAF0C990_9GAMM</name>
<sequence>MKASVIKLTKVIIALLFIQSFLAQASLLISPMRVVLDERTRSGKVVLMNTGDVTRTYRMEWVQKSALPQGGYKNLTDEEAKNFPIASNMYRISPKQVTLAPNERQIIKVAARRPKNLQDGEYRSHLLFTALPERNTGPEPTSGIVLKLSLSYSIPVMFRQGALNAQVAVDDVQVFHNVAKQQAEVAVKLNRTGSTSTYGSIVAYWTPRGSDKERQVAILNSVNFYPELDHQYYTLHWLKYRPEAGTLRVAYEGRQEMRNTVMAERTFDVPLSNIKIKSQN</sequence>
<dbReference type="RefSeq" id="WP_044842511.1">
    <property type="nucleotide sequence ID" value="NZ_CP059733.1"/>
</dbReference>
<evidence type="ECO:0000313" key="2">
    <source>
        <dbReference type="EMBL" id="WDE05221.1"/>
    </source>
</evidence>
<feature type="domain" description="Pili assembly chaperone N-terminal" evidence="1">
    <location>
        <begin position="28"/>
        <end position="159"/>
    </location>
</feature>
<dbReference type="AlphaFoldDB" id="A0AAF0C990"/>
<dbReference type="KEGG" id="tvd:SG34_028675"/>
<keyword evidence="3" id="KW-1185">Reference proteome</keyword>
<dbReference type="GO" id="GO:0071555">
    <property type="term" value="P:cell wall organization"/>
    <property type="evidence" value="ECO:0007669"/>
    <property type="project" value="InterPro"/>
</dbReference>
<dbReference type="Pfam" id="PF00345">
    <property type="entry name" value="PapD_N"/>
    <property type="match status" value="1"/>
</dbReference>
<dbReference type="InterPro" id="IPR013783">
    <property type="entry name" value="Ig-like_fold"/>
</dbReference>
<dbReference type="EMBL" id="CP059733">
    <property type="protein sequence ID" value="WDE05221.1"/>
    <property type="molecule type" value="Genomic_DNA"/>
</dbReference>